<dbReference type="GO" id="GO:0004674">
    <property type="term" value="F:protein serine/threonine kinase activity"/>
    <property type="evidence" value="ECO:0007669"/>
    <property type="project" value="UniProtKB-KW"/>
</dbReference>
<accession>A0A2J7ZWI0</accession>
<keyword evidence="4 11" id="KW-0418">Kinase</keyword>
<feature type="cross-link" description="Glycyl lysine isopeptide (Lys-Gly) (interchain with G-Cter in SUMO2)" evidence="8">
    <location>
        <position position="378"/>
    </location>
</feature>
<dbReference type="EMBL" id="PGGS01000374">
    <property type="protein sequence ID" value="PNH04605.1"/>
    <property type="molecule type" value="Genomic_DNA"/>
</dbReference>
<keyword evidence="1" id="KW-0723">Serine/threonine-protein kinase</keyword>
<proteinExistence type="predicted"/>
<gene>
    <name evidence="11" type="ORF">TSOC_009211</name>
</gene>
<evidence type="ECO:0000256" key="6">
    <source>
        <dbReference type="PIRSR" id="PIRSR630616-1"/>
    </source>
</evidence>
<feature type="active site" description="Proton acceptor" evidence="6">
    <location>
        <position position="376"/>
    </location>
</feature>
<feature type="non-terminal residue" evidence="11">
    <location>
        <position position="424"/>
    </location>
</feature>
<feature type="binding site" evidence="7">
    <location>
        <position position="286"/>
    </location>
    <ligand>
        <name>ATP</name>
        <dbReference type="ChEBI" id="CHEBI:30616"/>
    </ligand>
</feature>
<dbReference type="GO" id="GO:0005524">
    <property type="term" value="F:ATP binding"/>
    <property type="evidence" value="ECO:0007669"/>
    <property type="project" value="UniProtKB-KW"/>
</dbReference>
<evidence type="ECO:0000256" key="7">
    <source>
        <dbReference type="PIRSR" id="PIRSR630616-2"/>
    </source>
</evidence>
<sequence>MKKKLTGKLSASKIHNSLANLDDVSQASGLACESTPALTAVTAKARTPEDRKLFPSVSSSLRSAAVCGPSDAPTNSARGRLGTPPPTPPRTVPNRLYHATSWSDFGDLASNNISGDSGASRDSCMPWRPAGLDVPQTPTTPRAQGAPQCASPRHQPTQEAGNNADSSPTDANRPYSRQPSPTNGSPASVLDTNTSSSWIRACHTTCASTAQASRLMTPGPEPAPPAPAASTVRLLAVSPSLPLAMRRPGDIWRLEDFSISKRLYKGSTSAVYRAVCLYSGLTVALKVYFFQKVPPNVREIEIHSQMAHKNVLRLYAAFMDEQRVVLVLEHAARGDLYGTLRRMGGRMSAAQAVEMVMRPLVGALASMHSAGVCHRDIKVARDFISASLAPNPSDRPTAAQLSRHAWLMPGGPGARVGSSGGRGP</sequence>
<reference evidence="11 12" key="1">
    <citation type="journal article" date="2017" name="Mol. Biol. Evol.">
        <title>The 4-celled Tetrabaena socialis nuclear genome reveals the essential components for genetic control of cell number at the origin of multicellularity in the volvocine lineage.</title>
        <authorList>
            <person name="Featherston J."/>
            <person name="Arakaki Y."/>
            <person name="Hanschen E.R."/>
            <person name="Ferris P.J."/>
            <person name="Michod R.E."/>
            <person name="Olson B.J.S.C."/>
            <person name="Nozaki H."/>
            <person name="Durand P.M."/>
        </authorList>
    </citation>
    <scope>NUCLEOTIDE SEQUENCE [LARGE SCALE GENOMIC DNA]</scope>
    <source>
        <strain evidence="11 12">NIES-571</strain>
    </source>
</reference>
<dbReference type="Gene3D" id="1.10.510.10">
    <property type="entry name" value="Transferase(Phosphotransferase) domain 1"/>
    <property type="match status" value="1"/>
</dbReference>
<feature type="compositionally biased region" description="Polar residues" evidence="9">
    <location>
        <begin position="154"/>
        <end position="191"/>
    </location>
</feature>
<feature type="region of interest" description="Disordered" evidence="9">
    <location>
        <begin position="113"/>
        <end position="191"/>
    </location>
</feature>
<feature type="region of interest" description="Disordered" evidence="9">
    <location>
        <begin position="54"/>
        <end position="95"/>
    </location>
</feature>
<dbReference type="Pfam" id="PF00069">
    <property type="entry name" value="Pkinase"/>
    <property type="match status" value="1"/>
</dbReference>
<evidence type="ECO:0000256" key="9">
    <source>
        <dbReference type="SAM" id="MobiDB-lite"/>
    </source>
</evidence>
<dbReference type="PANTHER" id="PTHR24350">
    <property type="entry name" value="SERINE/THREONINE-PROTEIN KINASE IAL-RELATED"/>
    <property type="match status" value="1"/>
</dbReference>
<dbReference type="InterPro" id="IPR000719">
    <property type="entry name" value="Prot_kinase_dom"/>
</dbReference>
<evidence type="ECO:0000256" key="1">
    <source>
        <dbReference type="ARBA" id="ARBA00022527"/>
    </source>
</evidence>
<name>A0A2J7ZWI0_9CHLO</name>
<dbReference type="OrthoDB" id="377346at2759"/>
<evidence type="ECO:0000313" key="12">
    <source>
        <dbReference type="Proteomes" id="UP000236333"/>
    </source>
</evidence>
<dbReference type="InterPro" id="IPR030616">
    <property type="entry name" value="Aur-like"/>
</dbReference>
<dbReference type="SMART" id="SM00220">
    <property type="entry name" value="S_TKc"/>
    <property type="match status" value="1"/>
</dbReference>
<keyword evidence="2" id="KW-0808">Transferase</keyword>
<dbReference type="AlphaFoldDB" id="A0A2J7ZWI0"/>
<evidence type="ECO:0000256" key="4">
    <source>
        <dbReference type="ARBA" id="ARBA00022777"/>
    </source>
</evidence>
<keyword evidence="3 7" id="KW-0547">Nucleotide-binding</keyword>
<dbReference type="SUPFAM" id="SSF56112">
    <property type="entry name" value="Protein kinase-like (PK-like)"/>
    <property type="match status" value="1"/>
</dbReference>
<keyword evidence="12" id="KW-1185">Reference proteome</keyword>
<organism evidence="11 12">
    <name type="scientific">Tetrabaena socialis</name>
    <dbReference type="NCBI Taxonomy" id="47790"/>
    <lineage>
        <taxon>Eukaryota</taxon>
        <taxon>Viridiplantae</taxon>
        <taxon>Chlorophyta</taxon>
        <taxon>core chlorophytes</taxon>
        <taxon>Chlorophyceae</taxon>
        <taxon>CS clade</taxon>
        <taxon>Chlamydomonadales</taxon>
        <taxon>Tetrabaenaceae</taxon>
        <taxon>Tetrabaena</taxon>
    </lineage>
</organism>
<evidence type="ECO:0000256" key="3">
    <source>
        <dbReference type="ARBA" id="ARBA00022741"/>
    </source>
</evidence>
<comment type="caution">
    <text evidence="11">The sequence shown here is derived from an EMBL/GenBank/DDBJ whole genome shotgun (WGS) entry which is preliminary data.</text>
</comment>
<dbReference type="Proteomes" id="UP000236333">
    <property type="component" value="Unassembled WGS sequence"/>
</dbReference>
<protein>
    <submittedName>
        <fullName evidence="11">Serine/threonine-protein kinase ark1</fullName>
    </submittedName>
</protein>
<dbReference type="InterPro" id="IPR011009">
    <property type="entry name" value="Kinase-like_dom_sf"/>
</dbReference>
<evidence type="ECO:0000259" key="10">
    <source>
        <dbReference type="PROSITE" id="PS50011"/>
    </source>
</evidence>
<feature type="domain" description="Protein kinase" evidence="10">
    <location>
        <begin position="257"/>
        <end position="424"/>
    </location>
</feature>
<keyword evidence="5 7" id="KW-0067">ATP-binding</keyword>
<dbReference type="PROSITE" id="PS50011">
    <property type="entry name" value="PROTEIN_KINASE_DOM"/>
    <property type="match status" value="1"/>
</dbReference>
<evidence type="ECO:0000313" key="11">
    <source>
        <dbReference type="EMBL" id="PNH04605.1"/>
    </source>
</evidence>
<evidence type="ECO:0000256" key="8">
    <source>
        <dbReference type="PIRSR" id="PIRSR630616-3"/>
    </source>
</evidence>
<evidence type="ECO:0000256" key="2">
    <source>
        <dbReference type="ARBA" id="ARBA00022679"/>
    </source>
</evidence>
<evidence type="ECO:0000256" key="5">
    <source>
        <dbReference type="ARBA" id="ARBA00022840"/>
    </source>
</evidence>
<feature type="binding site" evidence="7">
    <location>
        <begin position="329"/>
        <end position="331"/>
    </location>
    <ligand>
        <name>ATP</name>
        <dbReference type="ChEBI" id="CHEBI:30616"/>
    </ligand>
</feature>